<accession>A0A2T5YEB9</accession>
<feature type="signal peptide" evidence="1">
    <location>
        <begin position="1"/>
        <end position="27"/>
    </location>
</feature>
<evidence type="ECO:0000313" key="3">
    <source>
        <dbReference type="Proteomes" id="UP000244225"/>
    </source>
</evidence>
<dbReference type="AlphaFoldDB" id="A0A2T5YEB9"/>
<evidence type="ECO:0000256" key="1">
    <source>
        <dbReference type="SAM" id="SignalP"/>
    </source>
</evidence>
<keyword evidence="1" id="KW-0732">Signal</keyword>
<dbReference type="Proteomes" id="UP000244225">
    <property type="component" value="Unassembled WGS sequence"/>
</dbReference>
<comment type="caution">
    <text evidence="2">The sequence shown here is derived from an EMBL/GenBank/DDBJ whole genome shotgun (WGS) entry which is preliminary data.</text>
</comment>
<feature type="chain" id="PRO_5015475342" description="Secreted protein" evidence="1">
    <location>
        <begin position="28"/>
        <end position="94"/>
    </location>
</feature>
<proteinExistence type="predicted"/>
<dbReference type="OrthoDB" id="853624at2"/>
<dbReference type="RefSeq" id="WP_108213062.1">
    <property type="nucleotide sequence ID" value="NZ_QBKI01000009.1"/>
</dbReference>
<keyword evidence="3" id="KW-1185">Reference proteome</keyword>
<evidence type="ECO:0000313" key="2">
    <source>
        <dbReference type="EMBL" id="PTX15056.1"/>
    </source>
</evidence>
<reference evidence="2 3" key="1">
    <citation type="submission" date="2018-04" db="EMBL/GenBank/DDBJ databases">
        <title>Genomic Encyclopedia of Archaeal and Bacterial Type Strains, Phase II (KMG-II): from individual species to whole genera.</title>
        <authorList>
            <person name="Goeker M."/>
        </authorList>
    </citation>
    <scope>NUCLEOTIDE SEQUENCE [LARGE SCALE GENOMIC DNA]</scope>
    <source>
        <strain evidence="2 3">DSM 100162</strain>
    </source>
</reference>
<dbReference type="EMBL" id="QBKI01000009">
    <property type="protein sequence ID" value="PTX15056.1"/>
    <property type="molecule type" value="Genomic_DNA"/>
</dbReference>
<sequence length="94" mass="9858">MKRLKVNFLALAAVLVAAGTMAFSAPAALDSGWYLVEGDAIGSPAAGPSGDCKTTNTIELCMVQLQLNANEPIPETVSEAEANGQVIRKAHRQF</sequence>
<name>A0A2T5YEB9_9BACT</name>
<gene>
    <name evidence="2" type="ORF">C8N40_109154</name>
</gene>
<evidence type="ECO:0008006" key="4">
    <source>
        <dbReference type="Google" id="ProtNLM"/>
    </source>
</evidence>
<organism evidence="2 3">
    <name type="scientific">Pontibacter mucosus</name>
    <dbReference type="NCBI Taxonomy" id="1649266"/>
    <lineage>
        <taxon>Bacteria</taxon>
        <taxon>Pseudomonadati</taxon>
        <taxon>Bacteroidota</taxon>
        <taxon>Cytophagia</taxon>
        <taxon>Cytophagales</taxon>
        <taxon>Hymenobacteraceae</taxon>
        <taxon>Pontibacter</taxon>
    </lineage>
</organism>
<protein>
    <recommendedName>
        <fullName evidence="4">Secreted protein</fullName>
    </recommendedName>
</protein>